<dbReference type="SMART" id="SM00233">
    <property type="entry name" value="PH"/>
    <property type="match status" value="2"/>
</dbReference>
<dbReference type="STRING" id="157072.A0A024TXE9"/>
<dbReference type="SMART" id="SM01127">
    <property type="entry name" value="DDHD"/>
    <property type="match status" value="1"/>
</dbReference>
<evidence type="ECO:0000313" key="4">
    <source>
        <dbReference type="EMBL" id="ETV98012.1"/>
    </source>
</evidence>
<feature type="domain" description="DDHD" evidence="3">
    <location>
        <begin position="442"/>
        <end position="589"/>
    </location>
</feature>
<dbReference type="eggNOG" id="KOG2308">
    <property type="taxonomic scope" value="Eukaryota"/>
</dbReference>
<dbReference type="VEuPathDB" id="FungiDB:H310_09313"/>
<dbReference type="EMBL" id="KI913971">
    <property type="protein sequence ID" value="ETV98012.1"/>
    <property type="molecule type" value="Genomic_DNA"/>
</dbReference>
<dbReference type="InterPro" id="IPR058055">
    <property type="entry name" value="PA-PLA1"/>
</dbReference>
<dbReference type="SUPFAM" id="SSF64268">
    <property type="entry name" value="PX domain"/>
    <property type="match status" value="1"/>
</dbReference>
<dbReference type="Pfam" id="PF00787">
    <property type="entry name" value="PX"/>
    <property type="match status" value="1"/>
</dbReference>
<dbReference type="InterPro" id="IPR011993">
    <property type="entry name" value="PH-like_dom_sf"/>
</dbReference>
<dbReference type="PANTHER" id="PTHR23509:SF10">
    <property type="entry name" value="LD21067P"/>
    <property type="match status" value="1"/>
</dbReference>
<proteinExistence type="predicted"/>
<dbReference type="RefSeq" id="XP_008873573.1">
    <property type="nucleotide sequence ID" value="XM_008875351.1"/>
</dbReference>
<dbReference type="PANTHER" id="PTHR23509">
    <property type="entry name" value="PA-PL1 PHOSPHOLIPASE FAMILY"/>
    <property type="match status" value="1"/>
</dbReference>
<dbReference type="GO" id="GO:0004620">
    <property type="term" value="F:phospholipase activity"/>
    <property type="evidence" value="ECO:0007669"/>
    <property type="project" value="TreeGrafter"/>
</dbReference>
<protein>
    <recommendedName>
        <fullName evidence="5">DDHD domain-containing protein</fullName>
    </recommendedName>
</protein>
<feature type="region of interest" description="Disordered" evidence="1">
    <location>
        <begin position="96"/>
        <end position="136"/>
    </location>
</feature>
<feature type="region of interest" description="Disordered" evidence="1">
    <location>
        <begin position="688"/>
        <end position="715"/>
    </location>
</feature>
<evidence type="ECO:0000259" key="2">
    <source>
        <dbReference type="PROSITE" id="PS50195"/>
    </source>
</evidence>
<dbReference type="InterPro" id="IPR004177">
    <property type="entry name" value="DDHD_dom"/>
</dbReference>
<sequence>MTLEATTPAAPLHEYRAWLLQARSDLDVALKVAPPASSSNGQLVDTALVTAATQAIDQCTLTLAKALQFLHNFLDSAASKASDNEAPDNADVSISIGIYTEPPNGSPDDSEEYATEGDEDDDDEDGDDDDDIDLPEIEPVYGDEAAELNSVVISRIHDTLGDDGRFEAFKDQAMMFGTGKQSADAFYAYLETEMTDAMIAEFILDFARLLANMDQRTMLLTAHYRANRRKAKVRAAAKPSETTSLPLCRTLSVESSDCGVVNDDSYPSELFLDTVNHLMFVIHGIGRHGDFKEGEYVEGTAAAGSNRAFRDMFRTMQDTHFKEIPVALEIQSIEWHEELHEPTGVDAVFDIICPEGSQGLRQFNKDTFMDILYYLSPGYGQIVVNSVTDQLNTKYKVFMDEHPGWNGQISIFAHSLGTVITYDILTHAAGSVAKNGVKFSGLDFSIENFFAAGSPVPVMILSRGGLDLKDGKFTPGITMPRCNHYYNIFHPIDPIAYRVEPLIHPDMHDKPPVPLIQAQHCKNMPFAKMQEMWERITAPAPGFTCPRIDYVMRRRSREGVIELAYAAASHSACWDSDDVVMFTLMQICRPVVDKLRRYMSAQRPLPALCPKGLVPITPHSKVRIATTVLARDRATGAWQTRTAVLDHKRIYLAANADDIGCRKKWSIPLTSKLVVQLGDDAFTLKVSPDESRATTPATGGSGRNLRFSPAPQTPSASSCTQILRASTTDLRDEWLAAITEAIQNLSHHITLPPSMSICTVGLDLPSGSCVDYFGAIKTSLLQFKTVKAKSWYESQGWNTRWFVLTSTSLDCYETCPNLVGLVQFPVHRTTVLAYPTRCLVRIVSKSGTALDLKVKDSRTFDVWKQGLETIDRCDVQLQDDVVDHSALGVSLDSQLPSVHRLSVDKYFVLNDDKGAYAAFQIRIHTEGHTILRRYSAFRELNRQLRLIFPHEQMPQLPSTRLWGKFDPTYLSAKCSHLNTYLGNIETMCNNNHAAKLILSQFLDVDKASPSYGDE</sequence>
<organism evidence="4">
    <name type="scientific">Aphanomyces invadans</name>
    <dbReference type="NCBI Taxonomy" id="157072"/>
    <lineage>
        <taxon>Eukaryota</taxon>
        <taxon>Sar</taxon>
        <taxon>Stramenopiles</taxon>
        <taxon>Oomycota</taxon>
        <taxon>Saprolegniomycetes</taxon>
        <taxon>Saprolegniales</taxon>
        <taxon>Verrucalvaceae</taxon>
        <taxon>Aphanomyces</taxon>
    </lineage>
</organism>
<dbReference type="GO" id="GO:0005737">
    <property type="term" value="C:cytoplasm"/>
    <property type="evidence" value="ECO:0007669"/>
    <property type="project" value="TreeGrafter"/>
</dbReference>
<dbReference type="GO" id="GO:0046872">
    <property type="term" value="F:metal ion binding"/>
    <property type="evidence" value="ECO:0007669"/>
    <property type="project" value="InterPro"/>
</dbReference>
<dbReference type="InterPro" id="IPR036871">
    <property type="entry name" value="PX_dom_sf"/>
</dbReference>
<gene>
    <name evidence="4" type="ORF">H310_09313</name>
</gene>
<dbReference type="CDD" id="cd06093">
    <property type="entry name" value="PX_domain"/>
    <property type="match status" value="1"/>
</dbReference>
<dbReference type="InterPro" id="IPR001683">
    <property type="entry name" value="PX_dom"/>
</dbReference>
<dbReference type="GeneID" id="20086363"/>
<dbReference type="InterPro" id="IPR001849">
    <property type="entry name" value="PH_domain"/>
</dbReference>
<evidence type="ECO:0000259" key="3">
    <source>
        <dbReference type="PROSITE" id="PS51043"/>
    </source>
</evidence>
<dbReference type="PROSITE" id="PS51043">
    <property type="entry name" value="DDHD"/>
    <property type="match status" value="1"/>
</dbReference>
<dbReference type="Gene3D" id="2.30.29.30">
    <property type="entry name" value="Pleckstrin-homology domain (PH domain)/Phosphotyrosine-binding domain (PTB)"/>
    <property type="match status" value="1"/>
</dbReference>
<dbReference type="PROSITE" id="PS50195">
    <property type="entry name" value="PX"/>
    <property type="match status" value="1"/>
</dbReference>
<dbReference type="OrthoDB" id="69269at2759"/>
<feature type="domain" description="PX" evidence="2">
    <location>
        <begin position="897"/>
        <end position="1008"/>
    </location>
</feature>
<dbReference type="Gene3D" id="3.30.1520.10">
    <property type="entry name" value="Phox-like domain"/>
    <property type="match status" value="1"/>
</dbReference>
<accession>A0A024TXE9</accession>
<reference evidence="4" key="1">
    <citation type="submission" date="2013-12" db="EMBL/GenBank/DDBJ databases">
        <title>The Genome Sequence of Aphanomyces invadans NJM9701.</title>
        <authorList>
            <consortium name="The Broad Institute Genomics Platform"/>
            <person name="Russ C."/>
            <person name="Tyler B."/>
            <person name="van West P."/>
            <person name="Dieguez-Uribeondo J."/>
            <person name="Young S.K."/>
            <person name="Zeng Q."/>
            <person name="Gargeya S."/>
            <person name="Fitzgerald M."/>
            <person name="Abouelleil A."/>
            <person name="Alvarado L."/>
            <person name="Chapman S.B."/>
            <person name="Gainer-Dewar J."/>
            <person name="Goldberg J."/>
            <person name="Griggs A."/>
            <person name="Gujja S."/>
            <person name="Hansen M."/>
            <person name="Howarth C."/>
            <person name="Imamovic A."/>
            <person name="Ireland A."/>
            <person name="Larimer J."/>
            <person name="McCowan C."/>
            <person name="Murphy C."/>
            <person name="Pearson M."/>
            <person name="Poon T.W."/>
            <person name="Priest M."/>
            <person name="Roberts A."/>
            <person name="Saif S."/>
            <person name="Shea T."/>
            <person name="Sykes S."/>
            <person name="Wortman J."/>
            <person name="Nusbaum C."/>
            <person name="Birren B."/>
        </authorList>
    </citation>
    <scope>NUCLEOTIDE SEQUENCE [LARGE SCALE GENOMIC DNA]</scope>
    <source>
        <strain evidence="4">NJM9701</strain>
    </source>
</reference>
<name>A0A024TXE9_9STRA</name>
<dbReference type="Pfam" id="PF23202">
    <property type="entry name" value="PAH_ZNF598"/>
    <property type="match status" value="1"/>
</dbReference>
<dbReference type="GO" id="GO:0035091">
    <property type="term" value="F:phosphatidylinositol binding"/>
    <property type="evidence" value="ECO:0007669"/>
    <property type="project" value="InterPro"/>
</dbReference>
<evidence type="ECO:0000256" key="1">
    <source>
        <dbReference type="SAM" id="MobiDB-lite"/>
    </source>
</evidence>
<feature type="compositionally biased region" description="Acidic residues" evidence="1">
    <location>
        <begin position="108"/>
        <end position="136"/>
    </location>
</feature>
<dbReference type="SUPFAM" id="SSF50729">
    <property type="entry name" value="PH domain-like"/>
    <property type="match status" value="2"/>
</dbReference>
<dbReference type="AlphaFoldDB" id="A0A024TXE9"/>
<dbReference type="InterPro" id="IPR057634">
    <property type="entry name" value="PAH_ZNF598/HEL2"/>
</dbReference>
<dbReference type="Pfam" id="PF02862">
    <property type="entry name" value="DDHD"/>
    <property type="match status" value="1"/>
</dbReference>
<evidence type="ECO:0008006" key="5">
    <source>
        <dbReference type="Google" id="ProtNLM"/>
    </source>
</evidence>